<proteinExistence type="predicted"/>
<reference evidence="2 3" key="1">
    <citation type="submission" date="2021-05" db="EMBL/GenBank/DDBJ databases">
        <title>Staphylococcus fleurettii isolated from lake water in First Nation community in Manitoba, Canada.</title>
        <authorList>
            <person name="Bashar S."/>
            <person name="Murdock A."/>
            <person name="Patidar R."/>
            <person name="Golding G."/>
            <person name="Farenhorst A."/>
            <person name="Kumar A."/>
        </authorList>
    </citation>
    <scope>NUCLEOTIDE SEQUENCE [LARGE SCALE GENOMIC DNA]</scope>
    <source>
        <strain evidence="2 3">SF002</strain>
    </source>
</reference>
<keyword evidence="3" id="KW-1185">Reference proteome</keyword>
<keyword evidence="1" id="KW-1133">Transmembrane helix</keyword>
<protein>
    <submittedName>
        <fullName evidence="2">Uncharacterized protein</fullName>
    </submittedName>
</protein>
<name>A0ABS5MN89_9STAP</name>
<feature type="transmembrane region" description="Helical" evidence="1">
    <location>
        <begin position="27"/>
        <end position="45"/>
    </location>
</feature>
<comment type="caution">
    <text evidence="2">The sequence shown here is derived from an EMBL/GenBank/DDBJ whole genome shotgun (WGS) entry which is preliminary data.</text>
</comment>
<organism evidence="2 3">
    <name type="scientific">Mammaliicoccus fleurettii</name>
    <dbReference type="NCBI Taxonomy" id="150056"/>
    <lineage>
        <taxon>Bacteria</taxon>
        <taxon>Bacillati</taxon>
        <taxon>Bacillota</taxon>
        <taxon>Bacilli</taxon>
        <taxon>Bacillales</taxon>
        <taxon>Staphylococcaceae</taxon>
        <taxon>Mammaliicoccus</taxon>
    </lineage>
</organism>
<sequence length="58" mass="6254">MRELILTIYTACGGALLVSKGLDPLSSIYMIVLSAGMLGFTYHNLYEVAKNADTDGNQ</sequence>
<dbReference type="EMBL" id="JAGXBM010000009">
    <property type="protein sequence ID" value="MBS3697324.1"/>
    <property type="molecule type" value="Genomic_DNA"/>
</dbReference>
<keyword evidence="1" id="KW-0812">Transmembrane</keyword>
<keyword evidence="1" id="KW-0472">Membrane</keyword>
<dbReference type="Proteomes" id="UP000681586">
    <property type="component" value="Unassembled WGS sequence"/>
</dbReference>
<evidence type="ECO:0000313" key="2">
    <source>
        <dbReference type="EMBL" id="MBS3697324.1"/>
    </source>
</evidence>
<dbReference type="RefSeq" id="WP_212576915.1">
    <property type="nucleotide sequence ID" value="NZ_JAGXBM010000009.1"/>
</dbReference>
<accession>A0ABS5MN89</accession>
<gene>
    <name evidence="2" type="ORF">JJQ58_07575</name>
</gene>
<evidence type="ECO:0000313" key="3">
    <source>
        <dbReference type="Proteomes" id="UP000681586"/>
    </source>
</evidence>
<evidence type="ECO:0000256" key="1">
    <source>
        <dbReference type="SAM" id="Phobius"/>
    </source>
</evidence>